<dbReference type="RefSeq" id="WP_344227096.1">
    <property type="nucleotide sequence ID" value="NZ_BAAARI010000004.1"/>
</dbReference>
<reference evidence="2 3" key="1">
    <citation type="journal article" date="2019" name="Int. J. Syst. Evol. Microbiol.">
        <title>The Global Catalogue of Microorganisms (GCM) 10K type strain sequencing project: providing services to taxonomists for standard genome sequencing and annotation.</title>
        <authorList>
            <consortium name="The Broad Institute Genomics Platform"/>
            <consortium name="The Broad Institute Genome Sequencing Center for Infectious Disease"/>
            <person name="Wu L."/>
            <person name="Ma J."/>
        </authorList>
    </citation>
    <scope>NUCLEOTIDE SEQUENCE [LARGE SCALE GENOMIC DNA]</scope>
    <source>
        <strain evidence="2 3">JCM 16365</strain>
    </source>
</reference>
<comment type="caution">
    <text evidence="2">The sequence shown here is derived from an EMBL/GenBank/DDBJ whole genome shotgun (WGS) entry which is preliminary data.</text>
</comment>
<gene>
    <name evidence="2" type="ORF">GCM10009862_07860</name>
</gene>
<accession>A0ABN3PBI2</accession>
<dbReference type="EMBL" id="BAAARI010000004">
    <property type="protein sequence ID" value="GAA2571478.1"/>
    <property type="molecule type" value="Genomic_DNA"/>
</dbReference>
<evidence type="ECO:0008006" key="4">
    <source>
        <dbReference type="Google" id="ProtNLM"/>
    </source>
</evidence>
<sequence>MTTTLAPFVAAASRTTWNQADDGRYVAQRDGDFFGYIDRNDDGSFVAFDRFSSPVGRYTTLAAAKASLMTVVSDPINRQRLRMRERLPFVAATWAGLAAIAVAVTAGVLLPGF</sequence>
<dbReference type="Proteomes" id="UP001500274">
    <property type="component" value="Unassembled WGS sequence"/>
</dbReference>
<keyword evidence="1" id="KW-0812">Transmembrane</keyword>
<name>A0ABN3PBI2_9MICO</name>
<feature type="transmembrane region" description="Helical" evidence="1">
    <location>
        <begin position="87"/>
        <end position="110"/>
    </location>
</feature>
<keyword evidence="1" id="KW-1133">Transmembrane helix</keyword>
<evidence type="ECO:0000313" key="3">
    <source>
        <dbReference type="Proteomes" id="UP001500274"/>
    </source>
</evidence>
<evidence type="ECO:0000313" key="2">
    <source>
        <dbReference type="EMBL" id="GAA2571478.1"/>
    </source>
</evidence>
<keyword evidence="3" id="KW-1185">Reference proteome</keyword>
<proteinExistence type="predicted"/>
<evidence type="ECO:0000256" key="1">
    <source>
        <dbReference type="SAM" id="Phobius"/>
    </source>
</evidence>
<keyword evidence="1" id="KW-0472">Membrane</keyword>
<organism evidence="2 3">
    <name type="scientific">Microbacterium binotii</name>
    <dbReference type="NCBI Taxonomy" id="462710"/>
    <lineage>
        <taxon>Bacteria</taxon>
        <taxon>Bacillati</taxon>
        <taxon>Actinomycetota</taxon>
        <taxon>Actinomycetes</taxon>
        <taxon>Micrococcales</taxon>
        <taxon>Microbacteriaceae</taxon>
        <taxon>Microbacterium</taxon>
    </lineage>
</organism>
<protein>
    <recommendedName>
        <fullName evidence="4">Peptide ABC transporter permease</fullName>
    </recommendedName>
</protein>